<dbReference type="SUPFAM" id="SSF55347">
    <property type="entry name" value="Glyceraldehyde-3-phosphate dehydrogenase-like, C-terminal domain"/>
    <property type="match status" value="1"/>
</dbReference>
<dbReference type="AlphaFoldDB" id="A0A8H8CJB2"/>
<evidence type="ECO:0000259" key="1">
    <source>
        <dbReference type="Pfam" id="PF01408"/>
    </source>
</evidence>
<dbReference type="OrthoDB" id="64915at2759"/>
<dbReference type="SUPFAM" id="SSF51735">
    <property type="entry name" value="NAD(P)-binding Rossmann-fold domains"/>
    <property type="match status" value="1"/>
</dbReference>
<dbReference type="Pfam" id="PF22685">
    <property type="entry name" value="Gal80p_C-like"/>
    <property type="match status" value="1"/>
</dbReference>
<dbReference type="InterPro" id="IPR000683">
    <property type="entry name" value="Gfo/Idh/MocA-like_OxRdtase_N"/>
</dbReference>
<dbReference type="Pfam" id="PF01408">
    <property type="entry name" value="GFO_IDH_MocA"/>
    <property type="match status" value="1"/>
</dbReference>
<dbReference type="InterPro" id="IPR051317">
    <property type="entry name" value="Gfo/Idh/MocA_oxidoreduct"/>
</dbReference>
<proteinExistence type="predicted"/>
<organism evidence="3">
    <name type="scientific">Psilocybe cubensis</name>
    <name type="common">Psychedelic mushroom</name>
    <name type="synonym">Stropharia cubensis</name>
    <dbReference type="NCBI Taxonomy" id="181762"/>
    <lineage>
        <taxon>Eukaryota</taxon>
        <taxon>Fungi</taxon>
        <taxon>Dikarya</taxon>
        <taxon>Basidiomycota</taxon>
        <taxon>Agaricomycotina</taxon>
        <taxon>Agaricomycetes</taxon>
        <taxon>Agaricomycetidae</taxon>
        <taxon>Agaricales</taxon>
        <taxon>Agaricineae</taxon>
        <taxon>Strophariaceae</taxon>
        <taxon>Psilocybe</taxon>
    </lineage>
</organism>
<dbReference type="PANTHER" id="PTHR43708">
    <property type="entry name" value="CONSERVED EXPRESSED OXIDOREDUCTASE (EUROFUNG)"/>
    <property type="match status" value="1"/>
</dbReference>
<comment type="caution">
    <text evidence="3">The sequence shown here is derived from an EMBL/GenBank/DDBJ whole genome shotgun (WGS) entry which is preliminary data.</text>
</comment>
<dbReference type="EMBL" id="JAFIQS010000007">
    <property type="protein sequence ID" value="KAG5167568.1"/>
    <property type="molecule type" value="Genomic_DNA"/>
</dbReference>
<dbReference type="InterPro" id="IPR036291">
    <property type="entry name" value="NAD(P)-bd_dom_sf"/>
</dbReference>
<sequence>MFTITDRGAGQAYKSAQRNGTEASRFHLLSINFEPLFAPATLLLFTTMSSSPKVKVGFVGLSSVAGWASDAVAPSLLAPSVREKYDIVAVSTTSEATAKASAEKYSKSVGHSLKTYYGDASQIASDPDVDLVAITVKAPYHKEIALKAIEAKKDFFIEWPAGTSTKETEEIAEAARQQGVRSLVGLQGRHSAVIDRVKEILASGVIGNVRSTSVLAHIPRDANVHAPNSKESNTYILEKKNGVNILTIAIAHQLDTLQHVLGEFASLTATEAKFYPTITIVTDDGKPTGKTFEAQCEDHFSITGFLKTGVFANVFWRTGYALKEGRHQFVWEIDGEEGSIKLQSDFLLGAYPSIFEPELFLNGEKVESETKGFGAIVAIGAAWTQFADKSKAGTYATIDDAVKHHRLIDAIALSAKEGKRVTL</sequence>
<protein>
    <recommendedName>
        <fullName evidence="4">Gfo/Idh/MocA-like oxidoreductase N-terminal domain-containing protein</fullName>
    </recommendedName>
</protein>
<reference evidence="3" key="1">
    <citation type="submission" date="2021-02" db="EMBL/GenBank/DDBJ databases">
        <title>Psilocybe cubensis genome.</title>
        <authorList>
            <person name="Mckernan K.J."/>
            <person name="Crawford S."/>
            <person name="Trippe A."/>
            <person name="Kane L.T."/>
            <person name="Mclaughlin S."/>
        </authorList>
    </citation>
    <scope>NUCLEOTIDE SEQUENCE [LARGE SCALE GENOMIC DNA]</scope>
    <source>
        <strain evidence="3">MGC-MH-2018</strain>
    </source>
</reference>
<name>A0A8H8CJB2_PSICU</name>
<dbReference type="GO" id="GO:0000166">
    <property type="term" value="F:nucleotide binding"/>
    <property type="evidence" value="ECO:0007669"/>
    <property type="project" value="InterPro"/>
</dbReference>
<feature type="domain" description="Gfo/Idh/MocA-like oxidoreductase N-terminal" evidence="1">
    <location>
        <begin position="55"/>
        <end position="185"/>
    </location>
</feature>
<dbReference type="PANTHER" id="PTHR43708:SF1">
    <property type="entry name" value="GALACTOSE_LACTOSE METABOLISM REGULATORY PROTEIN GAL80"/>
    <property type="match status" value="1"/>
</dbReference>
<evidence type="ECO:0000313" key="3">
    <source>
        <dbReference type="EMBL" id="KAG5167568.1"/>
    </source>
</evidence>
<dbReference type="InterPro" id="IPR055080">
    <property type="entry name" value="Gal80p-like_C"/>
</dbReference>
<dbReference type="Gene3D" id="3.30.360.10">
    <property type="entry name" value="Dihydrodipicolinate Reductase, domain 2"/>
    <property type="match status" value="1"/>
</dbReference>
<evidence type="ECO:0008006" key="4">
    <source>
        <dbReference type="Google" id="ProtNLM"/>
    </source>
</evidence>
<evidence type="ECO:0000259" key="2">
    <source>
        <dbReference type="Pfam" id="PF22685"/>
    </source>
</evidence>
<feature type="domain" description="Gal80p-like C-terminal" evidence="2">
    <location>
        <begin position="193"/>
        <end position="344"/>
    </location>
</feature>
<gene>
    <name evidence="3" type="ORF">JR316_007919</name>
</gene>
<accession>A0A8H8CJB2</accession>
<dbReference type="Gene3D" id="3.40.50.720">
    <property type="entry name" value="NAD(P)-binding Rossmann-like Domain"/>
    <property type="match status" value="1"/>
</dbReference>